<keyword evidence="1" id="KW-0732">Signal</keyword>
<dbReference type="AlphaFoldDB" id="A0A9D2CAK1"/>
<accession>A0A9D2CAK1</accession>
<proteinExistence type="predicted"/>
<dbReference type="EMBL" id="DXDA01000026">
    <property type="protein sequence ID" value="HIY68386.1"/>
    <property type="molecule type" value="Genomic_DNA"/>
</dbReference>
<name>A0A9D2CAK1_9BACT</name>
<dbReference type="SUPFAM" id="SSF48452">
    <property type="entry name" value="TPR-like"/>
    <property type="match status" value="1"/>
</dbReference>
<reference evidence="2" key="2">
    <citation type="submission" date="2021-04" db="EMBL/GenBank/DDBJ databases">
        <authorList>
            <person name="Gilroy R."/>
        </authorList>
    </citation>
    <scope>NUCLEOTIDE SEQUENCE</scope>
    <source>
        <strain evidence="2">5134</strain>
    </source>
</reference>
<evidence type="ECO:0000313" key="2">
    <source>
        <dbReference type="EMBL" id="HIY68386.1"/>
    </source>
</evidence>
<dbReference type="Pfam" id="PF12741">
    <property type="entry name" value="SusD-like"/>
    <property type="match status" value="1"/>
</dbReference>
<dbReference type="Proteomes" id="UP000886844">
    <property type="component" value="Unassembled WGS sequence"/>
</dbReference>
<feature type="chain" id="PRO_5039022164" evidence="1">
    <location>
        <begin position="25"/>
        <end position="537"/>
    </location>
</feature>
<dbReference type="InterPro" id="IPR024302">
    <property type="entry name" value="SusD-like"/>
</dbReference>
<gene>
    <name evidence="2" type="ORF">H9828_03090</name>
</gene>
<keyword evidence="2" id="KW-0449">Lipoprotein</keyword>
<sequence>MKTRNGINTLRLLVAAALVTVAGACTGNFEEYNHNPNETTDSELERDNYNVGAKLLQLQNEVIPSQEHLYQFTEILAGMAYGGYSEAIPTWTGKFSTFNPTADWLKAPFVTLMTDTYAPYRGILAATEDEVPLALASLLRVAIMHRLTDQYGPIPYSKVIEDRKNSLAVAYDTQEEVYATMFAELDAAVAVLDANRTLSTEAFGEYDLVYGGDLKKWILFANSLKLRMAMRLTEVDATMARTKAAEAIAAGVITENADNALFKPTVNRTAICFSEWKQHPISADLDSYMNGYGDPRRGKMFTSVKVTETVTDPETQESVTVTKDGYRGQRIGTTPEDKDAATTQLSHPDIVDSDPIIWFTAAEAAFLKAEWELRWGSVAEAGNLYRQGVTLSFEQWGAGSADEYLATEAQPADFVDPLGTGYDFAAQSTITPVWNDADDAATALERIITQKWIAIFPLGNEAWSEYRRTGYPHLMPVPDAGNMSGGTVTSRWGARRLQYPTEEYNENRANVTAAVAGELKGTDTFGSRVWWDKRTLN</sequence>
<organism evidence="2 3">
    <name type="scientific">Candidatus Alistipes intestinigallinarum</name>
    <dbReference type="NCBI Taxonomy" id="2838440"/>
    <lineage>
        <taxon>Bacteria</taxon>
        <taxon>Pseudomonadati</taxon>
        <taxon>Bacteroidota</taxon>
        <taxon>Bacteroidia</taxon>
        <taxon>Bacteroidales</taxon>
        <taxon>Rikenellaceae</taxon>
        <taxon>Alistipes</taxon>
    </lineage>
</organism>
<evidence type="ECO:0000313" key="3">
    <source>
        <dbReference type="Proteomes" id="UP000886844"/>
    </source>
</evidence>
<feature type="signal peptide" evidence="1">
    <location>
        <begin position="1"/>
        <end position="24"/>
    </location>
</feature>
<comment type="caution">
    <text evidence="2">The sequence shown here is derived from an EMBL/GenBank/DDBJ whole genome shotgun (WGS) entry which is preliminary data.</text>
</comment>
<reference evidence="2" key="1">
    <citation type="journal article" date="2021" name="PeerJ">
        <title>Extensive microbial diversity within the chicken gut microbiome revealed by metagenomics and culture.</title>
        <authorList>
            <person name="Gilroy R."/>
            <person name="Ravi A."/>
            <person name="Getino M."/>
            <person name="Pursley I."/>
            <person name="Horton D.L."/>
            <person name="Alikhan N.F."/>
            <person name="Baker D."/>
            <person name="Gharbi K."/>
            <person name="Hall N."/>
            <person name="Watson M."/>
            <person name="Adriaenssens E.M."/>
            <person name="Foster-Nyarko E."/>
            <person name="Jarju S."/>
            <person name="Secka A."/>
            <person name="Antonio M."/>
            <person name="Oren A."/>
            <person name="Chaudhuri R.R."/>
            <person name="La Ragione R."/>
            <person name="Hildebrand F."/>
            <person name="Pallen M.J."/>
        </authorList>
    </citation>
    <scope>NUCLEOTIDE SEQUENCE</scope>
    <source>
        <strain evidence="2">5134</strain>
    </source>
</reference>
<dbReference type="PROSITE" id="PS51257">
    <property type="entry name" value="PROKAR_LIPOPROTEIN"/>
    <property type="match status" value="1"/>
</dbReference>
<dbReference type="InterPro" id="IPR011990">
    <property type="entry name" value="TPR-like_helical_dom_sf"/>
</dbReference>
<dbReference type="Gene3D" id="1.25.40.390">
    <property type="match status" value="1"/>
</dbReference>
<evidence type="ECO:0000256" key="1">
    <source>
        <dbReference type="SAM" id="SignalP"/>
    </source>
</evidence>
<protein>
    <submittedName>
        <fullName evidence="2">SusD/RagB family nutrient-binding outer membrane lipoprotein</fullName>
    </submittedName>
</protein>